<dbReference type="AlphaFoldDB" id="A0A381ZSE7"/>
<feature type="non-terminal residue" evidence="1">
    <location>
        <position position="1"/>
    </location>
</feature>
<reference evidence="1" key="1">
    <citation type="submission" date="2018-05" db="EMBL/GenBank/DDBJ databases">
        <authorList>
            <person name="Lanie J.A."/>
            <person name="Ng W.-L."/>
            <person name="Kazmierczak K.M."/>
            <person name="Andrzejewski T.M."/>
            <person name="Davidsen T.M."/>
            <person name="Wayne K.J."/>
            <person name="Tettelin H."/>
            <person name="Glass J.I."/>
            <person name="Rusch D."/>
            <person name="Podicherti R."/>
            <person name="Tsui H.-C.T."/>
            <person name="Winkler M.E."/>
        </authorList>
    </citation>
    <scope>NUCLEOTIDE SEQUENCE</scope>
</reference>
<accession>A0A381ZSE7</accession>
<sequence length="32" mass="3534">RGYSCSFWQSYTIGPGDYLFGIRSGTQSKTGL</sequence>
<protein>
    <submittedName>
        <fullName evidence="1">Uncharacterized protein</fullName>
    </submittedName>
</protein>
<feature type="non-terminal residue" evidence="1">
    <location>
        <position position="32"/>
    </location>
</feature>
<organism evidence="1">
    <name type="scientific">marine metagenome</name>
    <dbReference type="NCBI Taxonomy" id="408172"/>
    <lineage>
        <taxon>unclassified sequences</taxon>
        <taxon>metagenomes</taxon>
        <taxon>ecological metagenomes</taxon>
    </lineage>
</organism>
<dbReference type="EMBL" id="UINC01022472">
    <property type="protein sequence ID" value="SVA92156.1"/>
    <property type="molecule type" value="Genomic_DNA"/>
</dbReference>
<name>A0A381ZSE7_9ZZZZ</name>
<evidence type="ECO:0000313" key="1">
    <source>
        <dbReference type="EMBL" id="SVA92156.1"/>
    </source>
</evidence>
<gene>
    <name evidence="1" type="ORF">METZ01_LOCUS145010</name>
</gene>
<proteinExistence type="predicted"/>